<evidence type="ECO:0000256" key="1">
    <source>
        <dbReference type="ARBA" id="ARBA00002550"/>
    </source>
</evidence>
<keyword evidence="5" id="KW-1185">Reference proteome</keyword>
<comment type="caution">
    <text evidence="4">The sequence shown here is derived from an EMBL/GenBank/DDBJ whole genome shotgun (WGS) entry which is preliminary data.</text>
</comment>
<dbReference type="PANTHER" id="PTHR23083:SF464">
    <property type="entry name" value="TETRATRICOPEPTIDE REPEAT DOMAIN 7, ISOFORM A"/>
    <property type="match status" value="1"/>
</dbReference>
<dbReference type="GO" id="GO:0072659">
    <property type="term" value="P:protein localization to plasma membrane"/>
    <property type="evidence" value="ECO:0007669"/>
    <property type="project" value="TreeGrafter"/>
</dbReference>
<evidence type="ECO:0000313" key="4">
    <source>
        <dbReference type="EMBL" id="KAH3846081.1"/>
    </source>
</evidence>
<sequence>MATRNKQSRLQIEIDKCRVEGSWAKVQELVKQLNSKTSGIGNGNDLYVHFIMGESILEVYCKDHPISTQSAGNDPVLSEAEKHLRICINDKENVFSESTEASLLQAKIHFYRCAYQSALTLYESTNLESITVQSSSPRTLHIQAEAFALKGLCLEKLPANSTSKYKAAEREQNIVACFERAGNLSLLHLQEKEKFLHSSGTLPTTDVFIGNVGDVLETAIQRSPIYYIKHGELEEGIKRFRDLLSAVETRYTQHLRLTLARQLAEVLLRGVCTSSYVPPNVKPQKDRGSLTPKKYNQDKVFTPHSQTEETLLLLLIAEAVATREAILNRTVEHYESRKHTFQNASAVFDLLAITLVKKAHFHKLADTLERAMKFSFEEYHIWQQFANALICDRQYEKSLQVLTECHRLKPGLVTPILQAVKLCYEHVRKYDQGITLSKVALEAGDGHPMASRAYIALGVGYSLKASEMKLKADRHYPA</sequence>
<dbReference type="Gene3D" id="1.25.40.10">
    <property type="entry name" value="Tetratricopeptide repeat domain"/>
    <property type="match status" value="1"/>
</dbReference>
<reference evidence="4" key="1">
    <citation type="journal article" date="2019" name="bioRxiv">
        <title>The Genome of the Zebra Mussel, Dreissena polymorpha: A Resource for Invasive Species Research.</title>
        <authorList>
            <person name="McCartney M.A."/>
            <person name="Auch B."/>
            <person name="Kono T."/>
            <person name="Mallez S."/>
            <person name="Zhang Y."/>
            <person name="Obille A."/>
            <person name="Becker A."/>
            <person name="Abrahante J.E."/>
            <person name="Garbe J."/>
            <person name="Badalamenti J.P."/>
            <person name="Herman A."/>
            <person name="Mangelson H."/>
            <person name="Liachko I."/>
            <person name="Sullivan S."/>
            <person name="Sone E.D."/>
            <person name="Koren S."/>
            <person name="Silverstein K.A.T."/>
            <person name="Beckman K.B."/>
            <person name="Gohl D.M."/>
        </authorList>
    </citation>
    <scope>NUCLEOTIDE SEQUENCE</scope>
    <source>
        <strain evidence="4">Duluth1</strain>
        <tissue evidence="4">Whole animal</tissue>
    </source>
</reference>
<evidence type="ECO:0000313" key="5">
    <source>
        <dbReference type="Proteomes" id="UP000828390"/>
    </source>
</evidence>
<dbReference type="InterPro" id="IPR045819">
    <property type="entry name" value="TTC7_N"/>
</dbReference>
<dbReference type="PANTHER" id="PTHR23083">
    <property type="entry name" value="TETRATRICOPEPTIDE REPEAT PROTEIN, TPR"/>
    <property type="match status" value="1"/>
</dbReference>
<protein>
    <recommendedName>
        <fullName evidence="3">Tetratricopeptide repeat protein 7 N-terminal domain-containing protein</fullName>
    </recommendedName>
</protein>
<dbReference type="SUPFAM" id="SSF48452">
    <property type="entry name" value="TPR-like"/>
    <property type="match status" value="1"/>
</dbReference>
<dbReference type="AlphaFoldDB" id="A0A9D4KUF1"/>
<evidence type="ECO:0000259" key="3">
    <source>
        <dbReference type="Pfam" id="PF19440"/>
    </source>
</evidence>
<accession>A0A9D4KUF1</accession>
<dbReference type="GO" id="GO:0005886">
    <property type="term" value="C:plasma membrane"/>
    <property type="evidence" value="ECO:0007669"/>
    <property type="project" value="TreeGrafter"/>
</dbReference>
<evidence type="ECO:0000256" key="2">
    <source>
        <dbReference type="ARBA" id="ARBA00038251"/>
    </source>
</evidence>
<gene>
    <name evidence="4" type="ORF">DPMN_088375</name>
</gene>
<proteinExistence type="inferred from homology"/>
<dbReference type="InterPro" id="IPR051722">
    <property type="entry name" value="Endocytosis_PI4K-reg_protein"/>
</dbReference>
<dbReference type="GO" id="GO:0046854">
    <property type="term" value="P:phosphatidylinositol phosphate biosynthetic process"/>
    <property type="evidence" value="ECO:0007669"/>
    <property type="project" value="TreeGrafter"/>
</dbReference>
<comment type="similarity">
    <text evidence="2">Belongs to the YPP1 family.</text>
</comment>
<reference evidence="4" key="2">
    <citation type="submission" date="2020-11" db="EMBL/GenBank/DDBJ databases">
        <authorList>
            <person name="McCartney M.A."/>
            <person name="Auch B."/>
            <person name="Kono T."/>
            <person name="Mallez S."/>
            <person name="Becker A."/>
            <person name="Gohl D.M."/>
            <person name="Silverstein K.A.T."/>
            <person name="Koren S."/>
            <person name="Bechman K.B."/>
            <person name="Herman A."/>
            <person name="Abrahante J.E."/>
            <person name="Garbe J."/>
        </authorList>
    </citation>
    <scope>NUCLEOTIDE SEQUENCE</scope>
    <source>
        <strain evidence="4">Duluth1</strain>
        <tissue evidence="4">Whole animal</tissue>
    </source>
</reference>
<dbReference type="Pfam" id="PF19440">
    <property type="entry name" value="TTC7_N"/>
    <property type="match status" value="1"/>
</dbReference>
<name>A0A9D4KUF1_DREPO</name>
<comment type="function">
    <text evidence="1">Involved in endocytosis.</text>
</comment>
<dbReference type="InterPro" id="IPR011990">
    <property type="entry name" value="TPR-like_helical_dom_sf"/>
</dbReference>
<dbReference type="EMBL" id="JAIWYP010000003">
    <property type="protein sequence ID" value="KAH3846081.1"/>
    <property type="molecule type" value="Genomic_DNA"/>
</dbReference>
<organism evidence="4 5">
    <name type="scientific">Dreissena polymorpha</name>
    <name type="common">Zebra mussel</name>
    <name type="synonym">Mytilus polymorpha</name>
    <dbReference type="NCBI Taxonomy" id="45954"/>
    <lineage>
        <taxon>Eukaryota</taxon>
        <taxon>Metazoa</taxon>
        <taxon>Spiralia</taxon>
        <taxon>Lophotrochozoa</taxon>
        <taxon>Mollusca</taxon>
        <taxon>Bivalvia</taxon>
        <taxon>Autobranchia</taxon>
        <taxon>Heteroconchia</taxon>
        <taxon>Euheterodonta</taxon>
        <taxon>Imparidentia</taxon>
        <taxon>Neoheterodontei</taxon>
        <taxon>Myida</taxon>
        <taxon>Dreissenoidea</taxon>
        <taxon>Dreissenidae</taxon>
        <taxon>Dreissena</taxon>
    </lineage>
</organism>
<feature type="domain" description="Tetratricopeptide repeat protein 7 N-terminal" evidence="3">
    <location>
        <begin position="1"/>
        <end position="368"/>
    </location>
</feature>
<dbReference type="Proteomes" id="UP000828390">
    <property type="component" value="Unassembled WGS sequence"/>
</dbReference>